<gene>
    <name evidence="2" type="ORF">HNQ99_000569</name>
</gene>
<keyword evidence="1" id="KW-0472">Membrane</keyword>
<evidence type="ECO:0000313" key="3">
    <source>
        <dbReference type="Proteomes" id="UP000575068"/>
    </source>
</evidence>
<dbReference type="AlphaFoldDB" id="A0A840HRE7"/>
<accession>A0A840HRE7</accession>
<protein>
    <submittedName>
        <fullName evidence="2">Uncharacterized protein</fullName>
    </submittedName>
</protein>
<evidence type="ECO:0000256" key="1">
    <source>
        <dbReference type="SAM" id="Phobius"/>
    </source>
</evidence>
<keyword evidence="1" id="KW-1133">Transmembrane helix</keyword>
<comment type="caution">
    <text evidence="2">The sequence shown here is derived from an EMBL/GenBank/DDBJ whole genome shotgun (WGS) entry which is preliminary data.</text>
</comment>
<dbReference type="RefSeq" id="WP_184474139.1">
    <property type="nucleotide sequence ID" value="NZ_JACHOV010000002.1"/>
</dbReference>
<sequence>MRDEIDARLWSEHHQTFSIDIRRLASGAMQTFELLHRHYWNAPWSSKNGEGGVEHTPRGKNILAAVAIMFSLTAIVAAVGPAGTSAEFARSAPAASHYRA</sequence>
<proteinExistence type="predicted"/>
<dbReference type="EMBL" id="JACHOV010000002">
    <property type="protein sequence ID" value="MBB4640281.1"/>
    <property type="molecule type" value="Genomic_DNA"/>
</dbReference>
<evidence type="ECO:0000313" key="2">
    <source>
        <dbReference type="EMBL" id="MBB4640281.1"/>
    </source>
</evidence>
<reference evidence="2 3" key="1">
    <citation type="submission" date="2020-08" db="EMBL/GenBank/DDBJ databases">
        <title>Genomic Encyclopedia of Type Strains, Phase IV (KMG-IV): sequencing the most valuable type-strain genomes for metagenomic binning, comparative biology and taxonomic classification.</title>
        <authorList>
            <person name="Goeker M."/>
        </authorList>
    </citation>
    <scope>NUCLEOTIDE SEQUENCE [LARGE SCALE GENOMIC DNA]</scope>
    <source>
        <strain evidence="2 3">DSM 7465</strain>
    </source>
</reference>
<name>A0A840HRE7_9SPHN</name>
<keyword evidence="3" id="KW-1185">Reference proteome</keyword>
<dbReference type="Proteomes" id="UP000575068">
    <property type="component" value="Unassembled WGS sequence"/>
</dbReference>
<feature type="transmembrane region" description="Helical" evidence="1">
    <location>
        <begin position="62"/>
        <end position="83"/>
    </location>
</feature>
<keyword evidence="1" id="KW-0812">Transmembrane</keyword>
<organism evidence="2 3">
    <name type="scientific">Rhizorhapis suberifaciens</name>
    <name type="common">corky root of lettuce</name>
    <dbReference type="NCBI Taxonomy" id="13656"/>
    <lineage>
        <taxon>Bacteria</taxon>
        <taxon>Pseudomonadati</taxon>
        <taxon>Pseudomonadota</taxon>
        <taxon>Alphaproteobacteria</taxon>
        <taxon>Sphingomonadales</taxon>
        <taxon>Sphingomonadaceae</taxon>
        <taxon>Rhizorhapis</taxon>
    </lineage>
</organism>